<keyword evidence="1" id="KW-0472">Membrane</keyword>
<gene>
    <name evidence="2" type="ORF">AFI02nite_35510</name>
</gene>
<sequence length="73" mass="8280">MTTLIINKMLMSPELKLILIAILCALLSIVGHFILSSLFSGAYWLEITAAIIPLSFLFIVFFSFRFAQKNDLR</sequence>
<dbReference type="EMBL" id="BJTZ01000031">
    <property type="protein sequence ID" value="GEK15515.1"/>
    <property type="molecule type" value="Genomic_DNA"/>
</dbReference>
<evidence type="ECO:0000256" key="1">
    <source>
        <dbReference type="SAM" id="Phobius"/>
    </source>
</evidence>
<reference evidence="2 3" key="1">
    <citation type="submission" date="2019-07" db="EMBL/GenBank/DDBJ databases">
        <title>Whole genome shotgun sequence of Aliivibrio fischeri NBRC 101058.</title>
        <authorList>
            <person name="Hosoyama A."/>
            <person name="Uohara A."/>
            <person name="Ohji S."/>
            <person name="Ichikawa N."/>
        </authorList>
    </citation>
    <scope>NUCLEOTIDE SEQUENCE [LARGE SCALE GENOMIC DNA]</scope>
    <source>
        <strain evidence="2 3">NBRC 101058</strain>
    </source>
</reference>
<keyword evidence="1" id="KW-0812">Transmembrane</keyword>
<comment type="caution">
    <text evidence="2">The sequence shown here is derived from an EMBL/GenBank/DDBJ whole genome shotgun (WGS) entry which is preliminary data.</text>
</comment>
<dbReference type="AlphaFoldDB" id="A0A510URL4"/>
<dbReference type="Proteomes" id="UP000321787">
    <property type="component" value="Unassembled WGS sequence"/>
</dbReference>
<evidence type="ECO:0008006" key="4">
    <source>
        <dbReference type="Google" id="ProtNLM"/>
    </source>
</evidence>
<feature type="transmembrane region" description="Helical" evidence="1">
    <location>
        <begin position="41"/>
        <end position="64"/>
    </location>
</feature>
<evidence type="ECO:0000313" key="2">
    <source>
        <dbReference type="EMBL" id="GEK15515.1"/>
    </source>
</evidence>
<proteinExistence type="predicted"/>
<evidence type="ECO:0000313" key="3">
    <source>
        <dbReference type="Proteomes" id="UP000321787"/>
    </source>
</evidence>
<accession>A0A510URL4</accession>
<name>A0A510URL4_ALIFS</name>
<keyword evidence="1" id="KW-1133">Transmembrane helix</keyword>
<feature type="transmembrane region" description="Helical" evidence="1">
    <location>
        <begin position="17"/>
        <end position="35"/>
    </location>
</feature>
<protein>
    <recommendedName>
        <fullName evidence="4">Asparaginyl-tRNA synthetase</fullName>
    </recommendedName>
</protein>
<organism evidence="2 3">
    <name type="scientific">Aliivibrio fischeri</name>
    <name type="common">Vibrio fischeri</name>
    <dbReference type="NCBI Taxonomy" id="668"/>
    <lineage>
        <taxon>Bacteria</taxon>
        <taxon>Pseudomonadati</taxon>
        <taxon>Pseudomonadota</taxon>
        <taxon>Gammaproteobacteria</taxon>
        <taxon>Vibrionales</taxon>
        <taxon>Vibrionaceae</taxon>
        <taxon>Aliivibrio</taxon>
    </lineage>
</organism>